<organism evidence="2">
    <name type="scientific">uncultured Cytophagales bacterium</name>
    <dbReference type="NCBI Taxonomy" id="158755"/>
    <lineage>
        <taxon>Bacteria</taxon>
        <taxon>Pseudomonadati</taxon>
        <taxon>Bacteroidota</taxon>
        <taxon>Sphingobacteriia</taxon>
        <taxon>Sphingobacteriales</taxon>
        <taxon>environmental samples</taxon>
    </lineage>
</organism>
<dbReference type="EMBL" id="CADCTQ010000210">
    <property type="protein sequence ID" value="CAA9258698.1"/>
    <property type="molecule type" value="Genomic_DNA"/>
</dbReference>
<name>A0A6J4IPZ3_9SPHI</name>
<gene>
    <name evidence="2" type="ORF">AVDCRST_MAG56-2411</name>
</gene>
<protein>
    <submittedName>
        <fullName evidence="2">Uncharacterized protein</fullName>
    </submittedName>
</protein>
<evidence type="ECO:0000256" key="1">
    <source>
        <dbReference type="SAM" id="MobiDB-lite"/>
    </source>
</evidence>
<accession>A0A6J4IPZ3</accession>
<evidence type="ECO:0000313" key="2">
    <source>
        <dbReference type="EMBL" id="CAA9258698.1"/>
    </source>
</evidence>
<feature type="compositionally biased region" description="Basic and acidic residues" evidence="1">
    <location>
        <begin position="38"/>
        <end position="52"/>
    </location>
</feature>
<dbReference type="AlphaFoldDB" id="A0A6J4IPZ3"/>
<proteinExistence type="predicted"/>
<sequence length="70" mass="7709">MCDIGTVILAESKRSGISAADFGKYLARGAARPATRTDFPDARSVTKREKAKSSLQHTGHRWDDELYPCP</sequence>
<feature type="region of interest" description="Disordered" evidence="1">
    <location>
        <begin position="36"/>
        <end position="70"/>
    </location>
</feature>
<reference evidence="2" key="1">
    <citation type="submission" date="2020-02" db="EMBL/GenBank/DDBJ databases">
        <authorList>
            <person name="Meier V. D."/>
        </authorList>
    </citation>
    <scope>NUCLEOTIDE SEQUENCE</scope>
    <source>
        <strain evidence="2">AVDCRST_MAG56</strain>
    </source>
</reference>